<dbReference type="EMBL" id="CALNXI010000294">
    <property type="protein sequence ID" value="CAH3024206.1"/>
    <property type="molecule type" value="Genomic_DNA"/>
</dbReference>
<proteinExistence type="predicted"/>
<evidence type="ECO:0000313" key="2">
    <source>
        <dbReference type="Proteomes" id="UP001159427"/>
    </source>
</evidence>
<feature type="non-terminal residue" evidence="1">
    <location>
        <position position="1"/>
    </location>
</feature>
<gene>
    <name evidence="1" type="ORF">PEVE_00021991</name>
</gene>
<protein>
    <submittedName>
        <fullName evidence="1">Uncharacterized protein</fullName>
    </submittedName>
</protein>
<reference evidence="1 2" key="1">
    <citation type="submission" date="2022-05" db="EMBL/GenBank/DDBJ databases">
        <authorList>
            <consortium name="Genoscope - CEA"/>
            <person name="William W."/>
        </authorList>
    </citation>
    <scope>NUCLEOTIDE SEQUENCE [LARGE SCALE GENOMIC DNA]</scope>
</reference>
<name>A0ABN8M7L2_9CNID</name>
<evidence type="ECO:0000313" key="1">
    <source>
        <dbReference type="EMBL" id="CAH3024206.1"/>
    </source>
</evidence>
<keyword evidence="2" id="KW-1185">Reference proteome</keyword>
<accession>A0ABN8M7L2</accession>
<comment type="caution">
    <text evidence="1">The sequence shown here is derived from an EMBL/GenBank/DDBJ whole genome shotgun (WGS) entry which is preliminary data.</text>
</comment>
<sequence length="108" mass="12374">KDFFKTDICFYLDGVSFYHKSNPMNDARAPHGKVWRKRNEGLTYTAKGSHVGSAGRVVKMIVAISYGKGVIYCEQYDKLHGNFVADFVRRNFPKMFRKSGKRGSKLFV</sequence>
<dbReference type="Proteomes" id="UP001159427">
    <property type="component" value="Unassembled WGS sequence"/>
</dbReference>
<organism evidence="1 2">
    <name type="scientific">Porites evermanni</name>
    <dbReference type="NCBI Taxonomy" id="104178"/>
    <lineage>
        <taxon>Eukaryota</taxon>
        <taxon>Metazoa</taxon>
        <taxon>Cnidaria</taxon>
        <taxon>Anthozoa</taxon>
        <taxon>Hexacorallia</taxon>
        <taxon>Scleractinia</taxon>
        <taxon>Fungiina</taxon>
        <taxon>Poritidae</taxon>
        <taxon>Porites</taxon>
    </lineage>
</organism>
<feature type="non-terminal residue" evidence="1">
    <location>
        <position position="108"/>
    </location>
</feature>